<dbReference type="Proteomes" id="UP000655044">
    <property type="component" value="Unassembled WGS sequence"/>
</dbReference>
<evidence type="ECO:0000313" key="3">
    <source>
        <dbReference type="Proteomes" id="UP000655044"/>
    </source>
</evidence>
<dbReference type="AlphaFoldDB" id="A0A8J3WEK4"/>
<evidence type="ECO:0000313" key="2">
    <source>
        <dbReference type="EMBL" id="GIH86495.1"/>
    </source>
</evidence>
<name>A0A8J3WEK4_PLARO</name>
<evidence type="ECO:0000256" key="1">
    <source>
        <dbReference type="SAM" id="MobiDB-lite"/>
    </source>
</evidence>
<gene>
    <name evidence="2" type="ORF">Pro02_49030</name>
</gene>
<proteinExistence type="predicted"/>
<keyword evidence="3" id="KW-1185">Reference proteome</keyword>
<protein>
    <submittedName>
        <fullName evidence="2">Uncharacterized protein</fullName>
    </submittedName>
</protein>
<organism evidence="2 3">
    <name type="scientific">Planobispora rosea</name>
    <dbReference type="NCBI Taxonomy" id="35762"/>
    <lineage>
        <taxon>Bacteria</taxon>
        <taxon>Bacillati</taxon>
        <taxon>Actinomycetota</taxon>
        <taxon>Actinomycetes</taxon>
        <taxon>Streptosporangiales</taxon>
        <taxon>Streptosporangiaceae</taxon>
        <taxon>Planobispora</taxon>
    </lineage>
</organism>
<dbReference type="EMBL" id="BOOI01000046">
    <property type="protein sequence ID" value="GIH86495.1"/>
    <property type="molecule type" value="Genomic_DNA"/>
</dbReference>
<sequence length="84" mass="8907">MQLTFAIPPPEETGRRPRSGACREGRNQPIPFTCRAGAGHAGGCSPYTLRPQPPADEGLRALLIAMSCGEPPQPPFGPSPWVKA</sequence>
<comment type="caution">
    <text evidence="2">The sequence shown here is derived from an EMBL/GenBank/DDBJ whole genome shotgun (WGS) entry which is preliminary data.</text>
</comment>
<reference evidence="2" key="1">
    <citation type="submission" date="2021-01" db="EMBL/GenBank/DDBJ databases">
        <title>Whole genome shotgun sequence of Planobispora rosea NBRC 15558.</title>
        <authorList>
            <person name="Komaki H."/>
            <person name="Tamura T."/>
        </authorList>
    </citation>
    <scope>NUCLEOTIDE SEQUENCE</scope>
    <source>
        <strain evidence="2">NBRC 15558</strain>
    </source>
</reference>
<feature type="region of interest" description="Disordered" evidence="1">
    <location>
        <begin position="1"/>
        <end position="26"/>
    </location>
</feature>
<accession>A0A8J3WEK4</accession>